<dbReference type="InterPro" id="IPR005135">
    <property type="entry name" value="Endo/exonuclease/phosphatase"/>
</dbReference>
<reference evidence="5" key="1">
    <citation type="submission" date="2025-08" db="UniProtKB">
        <authorList>
            <consortium name="RefSeq"/>
        </authorList>
    </citation>
    <scope>IDENTIFICATION</scope>
    <source>
        <tissue evidence="5">Leaves</tissue>
    </source>
</reference>
<evidence type="ECO:0000313" key="5">
    <source>
        <dbReference type="RefSeq" id="XP_071912323.1"/>
    </source>
</evidence>
<dbReference type="GeneID" id="140009887"/>
<dbReference type="Pfam" id="PF03372">
    <property type="entry name" value="Exo_endo_phos"/>
    <property type="match status" value="1"/>
</dbReference>
<dbReference type="Gene3D" id="3.60.10.10">
    <property type="entry name" value="Endonuclease/exonuclease/phosphatase"/>
    <property type="match status" value="1"/>
</dbReference>
<dbReference type="RefSeq" id="XP_071912323.1">
    <property type="nucleotide sequence ID" value="XM_072056222.1"/>
</dbReference>
<evidence type="ECO:0000256" key="2">
    <source>
        <dbReference type="SAM" id="SignalP"/>
    </source>
</evidence>
<gene>
    <name evidence="5" type="primary">LOC140009887</name>
</gene>
<dbReference type="Proteomes" id="UP001652660">
    <property type="component" value="Chromosome 6e"/>
</dbReference>
<evidence type="ECO:0000256" key="1">
    <source>
        <dbReference type="SAM" id="Coils"/>
    </source>
</evidence>
<dbReference type="PANTHER" id="PTHR33710:SF71">
    <property type="entry name" value="ENDONUCLEASE_EXONUCLEASE_PHOSPHATASE DOMAIN-CONTAINING PROTEIN"/>
    <property type="match status" value="1"/>
</dbReference>
<evidence type="ECO:0000259" key="3">
    <source>
        <dbReference type="Pfam" id="PF03372"/>
    </source>
</evidence>
<keyword evidence="1" id="KW-0175">Coiled coil</keyword>
<feature type="signal peptide" evidence="2">
    <location>
        <begin position="1"/>
        <end position="17"/>
    </location>
</feature>
<feature type="chain" id="PRO_5045822288" description="Endonuclease/exonuclease/phosphatase domain-containing protein" evidence="2">
    <location>
        <begin position="18"/>
        <end position="238"/>
    </location>
</feature>
<feature type="coiled-coil region" evidence="1">
    <location>
        <begin position="180"/>
        <end position="232"/>
    </location>
</feature>
<protein>
    <recommendedName>
        <fullName evidence="3">Endonuclease/exonuclease/phosphatase domain-containing protein</fullName>
    </recommendedName>
</protein>
<proteinExistence type="predicted"/>
<feature type="domain" description="Endonuclease/exonuclease/phosphatase" evidence="3">
    <location>
        <begin position="31"/>
        <end position="133"/>
    </location>
</feature>
<dbReference type="PANTHER" id="PTHR33710">
    <property type="entry name" value="BNAC02G09200D PROTEIN"/>
    <property type="match status" value="1"/>
</dbReference>
<dbReference type="SUPFAM" id="SSF56219">
    <property type="entry name" value="DNase I-like"/>
    <property type="match status" value="1"/>
</dbReference>
<organism evidence="4 5">
    <name type="scientific">Coffea arabica</name>
    <name type="common">Arabian coffee</name>
    <dbReference type="NCBI Taxonomy" id="13443"/>
    <lineage>
        <taxon>Eukaryota</taxon>
        <taxon>Viridiplantae</taxon>
        <taxon>Streptophyta</taxon>
        <taxon>Embryophyta</taxon>
        <taxon>Tracheophyta</taxon>
        <taxon>Spermatophyta</taxon>
        <taxon>Magnoliopsida</taxon>
        <taxon>eudicotyledons</taxon>
        <taxon>Gunneridae</taxon>
        <taxon>Pentapetalae</taxon>
        <taxon>asterids</taxon>
        <taxon>lamiids</taxon>
        <taxon>Gentianales</taxon>
        <taxon>Rubiaceae</taxon>
        <taxon>Ixoroideae</taxon>
        <taxon>Gardenieae complex</taxon>
        <taxon>Bertiereae - Coffeeae clade</taxon>
        <taxon>Coffeeae</taxon>
        <taxon>Coffea</taxon>
    </lineage>
</organism>
<keyword evidence="2" id="KW-0732">Signal</keyword>
<sequence length="238" mass="26765">MTNPLLACEVLVVFVHAACDRNSTAALWEDLASVCSADLPTVLVGDFNVVVTAEEKKGRRPFTPSEGEDFLNLIEHSELCDVGFSGSKYTWCNNRFGRSRVWKRLDRLLVNSEWEKLRVTTLVLHLSRTGSDHAPLLISSQPLHGTLPKSFHFLNTWGSHHQFLEVVQQAWALPVQGRPLRRLLQKLKGVKSALSKWNRETFGNIADRVQVAEEAVREREAALEAEQSEQNQTLLGLA</sequence>
<dbReference type="InterPro" id="IPR036691">
    <property type="entry name" value="Endo/exonu/phosph_ase_sf"/>
</dbReference>
<accession>A0ABM4UYG2</accession>
<name>A0ABM4UYG2_COFAR</name>
<evidence type="ECO:0000313" key="4">
    <source>
        <dbReference type="Proteomes" id="UP001652660"/>
    </source>
</evidence>
<keyword evidence="4" id="KW-1185">Reference proteome</keyword>